<reference evidence="1" key="1">
    <citation type="submission" date="2022-12" db="EMBL/GenBank/DDBJ databases">
        <title>Draft genome assemblies for two species of Escallonia (Escalloniales).</title>
        <authorList>
            <person name="Chanderbali A."/>
            <person name="Dervinis C."/>
            <person name="Anghel I."/>
            <person name="Soltis D."/>
            <person name="Soltis P."/>
            <person name="Zapata F."/>
        </authorList>
    </citation>
    <scope>NUCLEOTIDE SEQUENCE</scope>
    <source>
        <strain evidence="1">UCBG92.1500</strain>
        <tissue evidence="1">Leaf</tissue>
    </source>
</reference>
<dbReference type="PANTHER" id="PTHR33148:SF6">
    <property type="entry name" value="DUF4228 DOMAIN-CONTAINING PROTEIN"/>
    <property type="match status" value="1"/>
</dbReference>
<dbReference type="Pfam" id="PF14009">
    <property type="entry name" value="PADRE"/>
    <property type="match status" value="1"/>
</dbReference>
<evidence type="ECO:0000313" key="1">
    <source>
        <dbReference type="EMBL" id="KAK2986731.1"/>
    </source>
</evidence>
<name>A0AA88ULR3_9ASTE</name>
<dbReference type="InterPro" id="IPR025322">
    <property type="entry name" value="PADRE_dom"/>
</dbReference>
<dbReference type="AlphaFoldDB" id="A0AA88ULR3"/>
<evidence type="ECO:0000313" key="2">
    <source>
        <dbReference type="Proteomes" id="UP001187471"/>
    </source>
</evidence>
<sequence length="207" mass="22952">MGNSMGGGGRKKAKVMKINGETLKFKAPVKARDVVKDYPGHVLMESKSVKEFGIRAKPLANGEELMPRKIYFLVELPKRPPDEAEKKVKTRRVQSGVHMSAKDRLECLMLSRRSTSDLSVIRPPMSRFSGGAGLSSSSVRVKMKLPRDQVAKLVEESQDGAEVGEKIIELYMQNKCEVDKPAAAGDDAVVHRRQLVQWNPGRQLQGP</sequence>
<dbReference type="EMBL" id="JAVXUO010001034">
    <property type="protein sequence ID" value="KAK2986731.1"/>
    <property type="molecule type" value="Genomic_DNA"/>
</dbReference>
<comment type="caution">
    <text evidence="1">The sequence shown here is derived from an EMBL/GenBank/DDBJ whole genome shotgun (WGS) entry which is preliminary data.</text>
</comment>
<evidence type="ECO:0008006" key="3">
    <source>
        <dbReference type="Google" id="ProtNLM"/>
    </source>
</evidence>
<dbReference type="Proteomes" id="UP001187471">
    <property type="component" value="Unassembled WGS sequence"/>
</dbReference>
<accession>A0AA88ULR3</accession>
<keyword evidence="2" id="KW-1185">Reference proteome</keyword>
<gene>
    <name evidence="1" type="ORF">RJ640_010956</name>
</gene>
<organism evidence="1 2">
    <name type="scientific">Escallonia rubra</name>
    <dbReference type="NCBI Taxonomy" id="112253"/>
    <lineage>
        <taxon>Eukaryota</taxon>
        <taxon>Viridiplantae</taxon>
        <taxon>Streptophyta</taxon>
        <taxon>Embryophyta</taxon>
        <taxon>Tracheophyta</taxon>
        <taxon>Spermatophyta</taxon>
        <taxon>Magnoliopsida</taxon>
        <taxon>eudicotyledons</taxon>
        <taxon>Gunneridae</taxon>
        <taxon>Pentapetalae</taxon>
        <taxon>asterids</taxon>
        <taxon>campanulids</taxon>
        <taxon>Escalloniales</taxon>
        <taxon>Escalloniaceae</taxon>
        <taxon>Escallonia</taxon>
    </lineage>
</organism>
<protein>
    <recommendedName>
        <fullName evidence="3">Plastid movement impaired 2</fullName>
    </recommendedName>
</protein>
<proteinExistence type="predicted"/>
<dbReference type="PANTHER" id="PTHR33148">
    <property type="entry name" value="PLASTID MOVEMENT IMPAIRED PROTEIN-RELATED"/>
    <property type="match status" value="1"/>
</dbReference>